<sequence length="93" mass="10285">MTPVTSNTRKTRINDTYGDSSTSKKNNDVSMSKAYDQEIFTPNNNSDTASNLTDNVTHLNIDHSIHNPNMSIDNTPALDDLQTPNTNTEKGKD</sequence>
<dbReference type="AlphaFoldDB" id="A0A915Z0D1"/>
<feature type="compositionally biased region" description="Polar residues" evidence="1">
    <location>
        <begin position="40"/>
        <end position="52"/>
    </location>
</feature>
<comment type="caution">
    <text evidence="2">The sequence shown here is derived from an EMBL/GenBank/DDBJ whole genome shotgun (WGS) entry which is preliminary data.</text>
</comment>
<accession>A0A915Z0D1</accession>
<evidence type="ECO:0000313" key="2">
    <source>
        <dbReference type="EMBL" id="CAB5357397.1"/>
    </source>
</evidence>
<feature type="region of interest" description="Disordered" evidence="1">
    <location>
        <begin position="1"/>
        <end position="52"/>
    </location>
</feature>
<proteinExistence type="predicted"/>
<gene>
    <name evidence="2" type="ORF">CHRIB12_LOCUS6814</name>
</gene>
<evidence type="ECO:0000313" key="3">
    <source>
        <dbReference type="Proteomes" id="UP000684084"/>
    </source>
</evidence>
<dbReference type="Proteomes" id="UP000684084">
    <property type="component" value="Unassembled WGS sequence"/>
</dbReference>
<dbReference type="EMBL" id="CAGKOT010000011">
    <property type="protein sequence ID" value="CAB5357397.1"/>
    <property type="molecule type" value="Genomic_DNA"/>
</dbReference>
<reference evidence="2" key="1">
    <citation type="submission" date="2020-05" db="EMBL/GenBank/DDBJ databases">
        <authorList>
            <person name="Rincon C."/>
            <person name="Sanders R I."/>
            <person name="Robbins C."/>
            <person name="Chaturvedi A."/>
        </authorList>
    </citation>
    <scope>NUCLEOTIDE SEQUENCE</scope>
    <source>
        <strain evidence="2">CHB12</strain>
    </source>
</reference>
<feature type="compositionally biased region" description="Polar residues" evidence="1">
    <location>
        <begin position="17"/>
        <end position="30"/>
    </location>
</feature>
<organism evidence="2 3">
    <name type="scientific">Rhizophagus irregularis</name>
    <dbReference type="NCBI Taxonomy" id="588596"/>
    <lineage>
        <taxon>Eukaryota</taxon>
        <taxon>Fungi</taxon>
        <taxon>Fungi incertae sedis</taxon>
        <taxon>Mucoromycota</taxon>
        <taxon>Glomeromycotina</taxon>
        <taxon>Glomeromycetes</taxon>
        <taxon>Glomerales</taxon>
        <taxon>Glomeraceae</taxon>
        <taxon>Rhizophagus</taxon>
    </lineage>
</organism>
<protein>
    <submittedName>
        <fullName evidence="2">Uncharacterized protein</fullName>
    </submittedName>
</protein>
<feature type="compositionally biased region" description="Polar residues" evidence="1">
    <location>
        <begin position="82"/>
        <end position="93"/>
    </location>
</feature>
<name>A0A915Z0D1_9GLOM</name>
<evidence type="ECO:0000256" key="1">
    <source>
        <dbReference type="SAM" id="MobiDB-lite"/>
    </source>
</evidence>
<feature type="region of interest" description="Disordered" evidence="1">
    <location>
        <begin position="67"/>
        <end position="93"/>
    </location>
</feature>